<feature type="compositionally biased region" description="Low complexity" evidence="1">
    <location>
        <begin position="135"/>
        <end position="148"/>
    </location>
</feature>
<dbReference type="InParanoid" id="A0A1E7FCI3"/>
<sequence length="453" mass="48843">MIPGVVTAQKQAAAAAAAVVQDVRLTSSPSVPEPFPVSKKPKTRHGPPTPPVVSSLPPTNSTIPIQTVRHGSSVRIGVGKRGHGGRNYRPPSDNNKKRGDDPNKLIPPPLKECNCLIQLDVPEYAEIASSSVSVSASSSNSNHNNQSSGTGGVSPSRRLHLCFERSTLDKRRKSVREIEKKLRSEFGVHLIIPGRNQRGPLAVHIYETLIFDDPPTNSSSSSSSHAATTASTSAAAAGTNNTSSSTVFFLTGRIQRNVKDPNDVVLSGRFFQHQRLSQQQQMDVAATQFLLSPYWLFESASWNVMVCPLTSPTLQQQQHQHQPSESSMTPLSTVSGDEESSSSSSSSMTQSSSSSSSMTKEEETSTIILEALQTCVDNLRFRLSNLALSELDIFLHPSPPSLRSPESAFATGNSTTQAPNNHQLQHSAPILAIFEEIRQVRVTLPNGLAITTL</sequence>
<protein>
    <submittedName>
        <fullName evidence="2">Uncharacterized protein</fullName>
    </submittedName>
</protein>
<name>A0A1E7FCI3_9STRA</name>
<feature type="region of interest" description="Disordered" evidence="1">
    <location>
        <begin position="135"/>
        <end position="158"/>
    </location>
</feature>
<feature type="region of interest" description="Disordered" evidence="1">
    <location>
        <begin position="24"/>
        <end position="107"/>
    </location>
</feature>
<gene>
    <name evidence="2" type="ORF">FRACYDRAFT_240587</name>
</gene>
<keyword evidence="3" id="KW-1185">Reference proteome</keyword>
<dbReference type="AlphaFoldDB" id="A0A1E7FCI3"/>
<accession>A0A1E7FCI3</accession>
<dbReference type="EMBL" id="KV784359">
    <property type="protein sequence ID" value="OEU15892.1"/>
    <property type="molecule type" value="Genomic_DNA"/>
</dbReference>
<organism evidence="2 3">
    <name type="scientific">Fragilariopsis cylindrus CCMP1102</name>
    <dbReference type="NCBI Taxonomy" id="635003"/>
    <lineage>
        <taxon>Eukaryota</taxon>
        <taxon>Sar</taxon>
        <taxon>Stramenopiles</taxon>
        <taxon>Ochrophyta</taxon>
        <taxon>Bacillariophyta</taxon>
        <taxon>Bacillariophyceae</taxon>
        <taxon>Bacillariophycidae</taxon>
        <taxon>Bacillariales</taxon>
        <taxon>Bacillariaceae</taxon>
        <taxon>Fragilariopsis</taxon>
    </lineage>
</organism>
<feature type="compositionally biased region" description="Low complexity" evidence="1">
    <location>
        <begin position="341"/>
        <end position="358"/>
    </location>
</feature>
<feature type="compositionally biased region" description="Basic and acidic residues" evidence="1">
    <location>
        <begin position="94"/>
        <end position="103"/>
    </location>
</feature>
<dbReference type="KEGG" id="fcy:FRACYDRAFT_240587"/>
<feature type="compositionally biased region" description="Low complexity" evidence="1">
    <location>
        <begin position="315"/>
        <end position="324"/>
    </location>
</feature>
<proteinExistence type="predicted"/>
<feature type="region of interest" description="Disordered" evidence="1">
    <location>
        <begin position="315"/>
        <end position="361"/>
    </location>
</feature>
<evidence type="ECO:0000313" key="3">
    <source>
        <dbReference type="Proteomes" id="UP000095751"/>
    </source>
</evidence>
<evidence type="ECO:0000313" key="2">
    <source>
        <dbReference type="EMBL" id="OEU15892.1"/>
    </source>
</evidence>
<dbReference type="OrthoDB" id="53403at2759"/>
<reference evidence="2 3" key="1">
    <citation type="submission" date="2016-09" db="EMBL/GenBank/DDBJ databases">
        <title>Extensive genetic diversity and differential bi-allelic expression allows diatom success in the polar Southern Ocean.</title>
        <authorList>
            <consortium name="DOE Joint Genome Institute"/>
            <person name="Mock T."/>
            <person name="Otillar R.P."/>
            <person name="Strauss J."/>
            <person name="Dupont C."/>
            <person name="Frickenhaus S."/>
            <person name="Maumus F."/>
            <person name="Mcmullan M."/>
            <person name="Sanges R."/>
            <person name="Schmutz J."/>
            <person name="Toseland A."/>
            <person name="Valas R."/>
            <person name="Veluchamy A."/>
            <person name="Ward B.J."/>
            <person name="Allen A."/>
            <person name="Barry K."/>
            <person name="Falciatore A."/>
            <person name="Ferrante M."/>
            <person name="Fortunato A.E."/>
            <person name="Gloeckner G."/>
            <person name="Gruber A."/>
            <person name="Hipkin R."/>
            <person name="Janech M."/>
            <person name="Kroth P."/>
            <person name="Leese F."/>
            <person name="Lindquist E."/>
            <person name="Lyon B.R."/>
            <person name="Martin J."/>
            <person name="Mayer C."/>
            <person name="Parker M."/>
            <person name="Quesneville H."/>
            <person name="Raymond J."/>
            <person name="Uhlig C."/>
            <person name="Valentin K.U."/>
            <person name="Worden A.Z."/>
            <person name="Armbrust E.V."/>
            <person name="Bowler C."/>
            <person name="Green B."/>
            <person name="Moulton V."/>
            <person name="Van Oosterhout C."/>
            <person name="Grigoriev I."/>
        </authorList>
    </citation>
    <scope>NUCLEOTIDE SEQUENCE [LARGE SCALE GENOMIC DNA]</scope>
    <source>
        <strain evidence="2 3">CCMP1102</strain>
    </source>
</reference>
<dbReference type="Proteomes" id="UP000095751">
    <property type="component" value="Unassembled WGS sequence"/>
</dbReference>
<evidence type="ECO:0000256" key="1">
    <source>
        <dbReference type="SAM" id="MobiDB-lite"/>
    </source>
</evidence>